<evidence type="ECO:0000313" key="3">
    <source>
        <dbReference type="Proteomes" id="UP001499954"/>
    </source>
</evidence>
<comment type="caution">
    <text evidence="2">The sequence shown here is derived from an EMBL/GenBank/DDBJ whole genome shotgun (WGS) entry which is preliminary data.</text>
</comment>
<feature type="compositionally biased region" description="Polar residues" evidence="1">
    <location>
        <begin position="1"/>
        <end position="23"/>
    </location>
</feature>
<accession>A0ABP5CRK5</accession>
<feature type="region of interest" description="Disordered" evidence="1">
    <location>
        <begin position="1"/>
        <end position="29"/>
    </location>
</feature>
<evidence type="ECO:0000313" key="2">
    <source>
        <dbReference type="EMBL" id="GAA1967756.1"/>
    </source>
</evidence>
<sequence length="90" mass="10271">MYVRTTGRSSAGNVPRNSRTSMFSGRVTPGFEKTSLRYRSVNPLPRNAERSSLRRCTRRRAGVTHEVPVTTRRVVGMRLLHGWLEGRADR</sequence>
<proteinExistence type="predicted"/>
<organism evidence="2 3">
    <name type="scientific">Agromyces allii</name>
    <dbReference type="NCBI Taxonomy" id="393607"/>
    <lineage>
        <taxon>Bacteria</taxon>
        <taxon>Bacillati</taxon>
        <taxon>Actinomycetota</taxon>
        <taxon>Actinomycetes</taxon>
        <taxon>Micrococcales</taxon>
        <taxon>Microbacteriaceae</taxon>
        <taxon>Agromyces</taxon>
    </lineage>
</organism>
<protein>
    <submittedName>
        <fullName evidence="2">Uncharacterized protein</fullName>
    </submittedName>
</protein>
<dbReference type="EMBL" id="BAAAMK010000013">
    <property type="protein sequence ID" value="GAA1967756.1"/>
    <property type="molecule type" value="Genomic_DNA"/>
</dbReference>
<evidence type="ECO:0000256" key="1">
    <source>
        <dbReference type="SAM" id="MobiDB-lite"/>
    </source>
</evidence>
<keyword evidence="3" id="KW-1185">Reference proteome</keyword>
<gene>
    <name evidence="2" type="ORF">GCM10009717_38370</name>
</gene>
<dbReference type="Proteomes" id="UP001499954">
    <property type="component" value="Unassembled WGS sequence"/>
</dbReference>
<reference evidence="3" key="1">
    <citation type="journal article" date="2019" name="Int. J. Syst. Evol. Microbiol.">
        <title>The Global Catalogue of Microorganisms (GCM) 10K type strain sequencing project: providing services to taxonomists for standard genome sequencing and annotation.</title>
        <authorList>
            <consortium name="The Broad Institute Genomics Platform"/>
            <consortium name="The Broad Institute Genome Sequencing Center for Infectious Disease"/>
            <person name="Wu L."/>
            <person name="Ma J."/>
        </authorList>
    </citation>
    <scope>NUCLEOTIDE SEQUENCE [LARGE SCALE GENOMIC DNA]</scope>
    <source>
        <strain evidence="3">JCM 13584</strain>
    </source>
</reference>
<name>A0ABP5CRK5_9MICO</name>